<dbReference type="EMBL" id="JBHRYQ010000001">
    <property type="protein sequence ID" value="MFC3812846.1"/>
    <property type="molecule type" value="Genomic_DNA"/>
</dbReference>
<evidence type="ECO:0000313" key="3">
    <source>
        <dbReference type="Proteomes" id="UP001595616"/>
    </source>
</evidence>
<keyword evidence="3" id="KW-1185">Reference proteome</keyword>
<evidence type="ECO:0000313" key="2">
    <source>
        <dbReference type="EMBL" id="MFC3812846.1"/>
    </source>
</evidence>
<dbReference type="Proteomes" id="UP001595616">
    <property type="component" value="Unassembled WGS sequence"/>
</dbReference>
<keyword evidence="1" id="KW-0812">Transmembrane</keyword>
<organism evidence="2 3">
    <name type="scientific">Lacihabitans lacunae</name>
    <dbReference type="NCBI Taxonomy" id="1028214"/>
    <lineage>
        <taxon>Bacteria</taxon>
        <taxon>Pseudomonadati</taxon>
        <taxon>Bacteroidota</taxon>
        <taxon>Cytophagia</taxon>
        <taxon>Cytophagales</taxon>
        <taxon>Leadbetterellaceae</taxon>
        <taxon>Lacihabitans</taxon>
    </lineage>
</organism>
<keyword evidence="1" id="KW-0472">Membrane</keyword>
<keyword evidence="1" id="KW-1133">Transmembrane helix</keyword>
<comment type="caution">
    <text evidence="2">The sequence shown here is derived from an EMBL/GenBank/DDBJ whole genome shotgun (WGS) entry which is preliminary data.</text>
</comment>
<dbReference type="RefSeq" id="WP_379839752.1">
    <property type="nucleotide sequence ID" value="NZ_JBHRYQ010000001.1"/>
</dbReference>
<protein>
    <submittedName>
        <fullName evidence="2">Uncharacterized protein</fullName>
    </submittedName>
</protein>
<accession>A0ABV7Z108</accession>
<proteinExistence type="predicted"/>
<feature type="transmembrane region" description="Helical" evidence="1">
    <location>
        <begin position="32"/>
        <end position="53"/>
    </location>
</feature>
<gene>
    <name evidence="2" type="ORF">ACFOOI_19435</name>
</gene>
<name>A0ABV7Z108_9BACT</name>
<sequence length="90" mass="10742">MLDPNLKFDYNPFEIVEYRPRFYPKPEKTTNWFSIIFWSAAAIGILILTFVFGESIKKFFKKQLEAIEKMKEDKILEESIDNQESKSIEQ</sequence>
<evidence type="ECO:0000256" key="1">
    <source>
        <dbReference type="SAM" id="Phobius"/>
    </source>
</evidence>
<reference evidence="3" key="1">
    <citation type="journal article" date="2019" name="Int. J. Syst. Evol. Microbiol.">
        <title>The Global Catalogue of Microorganisms (GCM) 10K type strain sequencing project: providing services to taxonomists for standard genome sequencing and annotation.</title>
        <authorList>
            <consortium name="The Broad Institute Genomics Platform"/>
            <consortium name="The Broad Institute Genome Sequencing Center for Infectious Disease"/>
            <person name="Wu L."/>
            <person name="Ma J."/>
        </authorList>
    </citation>
    <scope>NUCLEOTIDE SEQUENCE [LARGE SCALE GENOMIC DNA]</scope>
    <source>
        <strain evidence="3">CECT 7956</strain>
    </source>
</reference>